<comment type="function">
    <text evidence="1">Catalyzes the cleavage of 5-oxoproline to form L-glutamate coupled to the hydrolysis of ATP to ADP and inorganic phosphate.</text>
</comment>
<evidence type="ECO:0000313" key="3">
    <source>
        <dbReference type="Proteomes" id="UP001060039"/>
    </source>
</evidence>
<name>A0ABY5FT52_9MICO</name>
<keyword evidence="1" id="KW-0378">Hydrolase</keyword>
<dbReference type="PANTHER" id="PTHR30292">
    <property type="entry name" value="UNCHARACTERIZED PROTEIN YBGL-RELATED"/>
    <property type="match status" value="1"/>
</dbReference>
<dbReference type="HAMAP" id="MF_00691">
    <property type="entry name" value="PxpA"/>
    <property type="match status" value="1"/>
</dbReference>
<dbReference type="Pfam" id="PF03746">
    <property type="entry name" value="LamB_YcsF"/>
    <property type="match status" value="1"/>
</dbReference>
<organism evidence="2 3">
    <name type="scientific">Microcella humidisoli</name>
    <dbReference type="NCBI Taxonomy" id="2963406"/>
    <lineage>
        <taxon>Bacteria</taxon>
        <taxon>Bacillati</taxon>
        <taxon>Actinomycetota</taxon>
        <taxon>Actinomycetes</taxon>
        <taxon>Micrococcales</taxon>
        <taxon>Microbacteriaceae</taxon>
        <taxon>Microcella</taxon>
    </lineage>
</organism>
<sequence>MVTVDLNSDLGESFGAWTMGDDAAMFPLVTSANLACGFHAGDPATMLASCRAAARHGVAITAHPAYRDLAGFGRRDMEVPAEHLHADVLYQVSALAGIAAHAGAAVRSLKPHGALYNRIAVDLEVAEVVADVARGLGLPVLGLPGSAIETACRAVDVRFVPEAFVDRGYLADGTLAPRGLSGALLTDPEQVAERAVRMVVEGVVVAIDGTELTVHPESLCVHGDTPGAVAIARAVRAALDAAGVEVAAVV</sequence>
<keyword evidence="1" id="KW-0547">Nucleotide-binding</keyword>
<dbReference type="PANTHER" id="PTHR30292:SF0">
    <property type="entry name" value="5-OXOPROLINASE SUBUNIT A"/>
    <property type="match status" value="1"/>
</dbReference>
<dbReference type="Gene3D" id="3.20.20.370">
    <property type="entry name" value="Glycoside hydrolase/deacetylase"/>
    <property type="match status" value="1"/>
</dbReference>
<dbReference type="RefSeq" id="WP_255158393.1">
    <property type="nucleotide sequence ID" value="NZ_CP101497.1"/>
</dbReference>
<comment type="similarity">
    <text evidence="1">Belongs to the LamB/PxpA family.</text>
</comment>
<dbReference type="NCBIfam" id="NF003816">
    <property type="entry name" value="PRK05406.1-5"/>
    <property type="match status" value="1"/>
</dbReference>
<comment type="catalytic activity">
    <reaction evidence="1">
        <text>5-oxo-L-proline + ATP + 2 H2O = L-glutamate + ADP + phosphate + H(+)</text>
        <dbReference type="Rhea" id="RHEA:10348"/>
        <dbReference type="ChEBI" id="CHEBI:15377"/>
        <dbReference type="ChEBI" id="CHEBI:15378"/>
        <dbReference type="ChEBI" id="CHEBI:29985"/>
        <dbReference type="ChEBI" id="CHEBI:30616"/>
        <dbReference type="ChEBI" id="CHEBI:43474"/>
        <dbReference type="ChEBI" id="CHEBI:58402"/>
        <dbReference type="ChEBI" id="CHEBI:456216"/>
        <dbReference type="EC" id="3.5.2.9"/>
    </reaction>
</comment>
<accession>A0ABY5FT52</accession>
<gene>
    <name evidence="1" type="primary">pxpA</name>
    <name evidence="2" type="ORF">NNL39_07185</name>
</gene>
<keyword evidence="1" id="KW-0067">ATP-binding</keyword>
<reference evidence="2" key="1">
    <citation type="submission" date="2022-07" db="EMBL/GenBank/DDBJ databases">
        <title>Taxonomic analysis of Microcella humidisoli nov. sp., isolated from riverside soil.</title>
        <authorList>
            <person name="Molina K.M."/>
            <person name="Kim S.B."/>
        </authorList>
    </citation>
    <scope>NUCLEOTIDE SEQUENCE</scope>
    <source>
        <strain evidence="2">MMS21-STM10</strain>
    </source>
</reference>
<dbReference type="NCBIfam" id="NF003814">
    <property type="entry name" value="PRK05406.1-3"/>
    <property type="match status" value="1"/>
</dbReference>
<dbReference type="InterPro" id="IPR005501">
    <property type="entry name" value="LamB/YcsF/PxpA-like"/>
</dbReference>
<comment type="subunit">
    <text evidence="1">Forms a complex composed of PxpA, PxpB and PxpC.</text>
</comment>
<keyword evidence="3" id="KW-1185">Reference proteome</keyword>
<dbReference type="EMBL" id="CP101497">
    <property type="protein sequence ID" value="UTT61471.1"/>
    <property type="molecule type" value="Genomic_DNA"/>
</dbReference>
<proteinExistence type="inferred from homology"/>
<protein>
    <recommendedName>
        <fullName evidence="1">5-oxoprolinase subunit A</fullName>
        <shortName evidence="1">5-OPase subunit A</shortName>
        <ecNumber evidence="1">3.5.2.9</ecNumber>
    </recommendedName>
    <alternativeName>
        <fullName evidence="1">5-oxoprolinase (ATP-hydrolyzing) subunit A</fullName>
    </alternativeName>
</protein>
<evidence type="ECO:0000313" key="2">
    <source>
        <dbReference type="EMBL" id="UTT61471.1"/>
    </source>
</evidence>
<evidence type="ECO:0000256" key="1">
    <source>
        <dbReference type="HAMAP-Rule" id="MF_00691"/>
    </source>
</evidence>
<dbReference type="EC" id="3.5.2.9" evidence="1"/>
<dbReference type="CDD" id="cd10787">
    <property type="entry name" value="LamB_YcsF_like"/>
    <property type="match status" value="1"/>
</dbReference>
<dbReference type="SUPFAM" id="SSF88713">
    <property type="entry name" value="Glycoside hydrolase/deacetylase"/>
    <property type="match status" value="1"/>
</dbReference>
<dbReference type="Proteomes" id="UP001060039">
    <property type="component" value="Chromosome"/>
</dbReference>
<dbReference type="InterPro" id="IPR011330">
    <property type="entry name" value="Glyco_hydro/deAcase_b/a-brl"/>
</dbReference>